<keyword evidence="5" id="KW-1185">Reference proteome</keyword>
<dbReference type="InterPro" id="IPR029498">
    <property type="entry name" value="HeLo_dom"/>
</dbReference>
<keyword evidence="4" id="KW-0640">Prion</keyword>
<feature type="compositionally biased region" description="Acidic residues" evidence="1">
    <location>
        <begin position="307"/>
        <end position="318"/>
    </location>
</feature>
<dbReference type="Pfam" id="PF14479">
    <property type="entry name" value="HeLo"/>
    <property type="match status" value="1"/>
</dbReference>
<reference evidence="4" key="1">
    <citation type="journal article" date="2023" name="Mol. Phylogenet. Evol.">
        <title>Genome-scale phylogeny and comparative genomics of the fungal order Sordariales.</title>
        <authorList>
            <person name="Hensen N."/>
            <person name="Bonometti L."/>
            <person name="Westerberg I."/>
            <person name="Brannstrom I.O."/>
            <person name="Guillou S."/>
            <person name="Cros-Aarteil S."/>
            <person name="Calhoun S."/>
            <person name="Haridas S."/>
            <person name="Kuo A."/>
            <person name="Mondo S."/>
            <person name="Pangilinan J."/>
            <person name="Riley R."/>
            <person name="LaButti K."/>
            <person name="Andreopoulos B."/>
            <person name="Lipzen A."/>
            <person name="Chen C."/>
            <person name="Yan M."/>
            <person name="Daum C."/>
            <person name="Ng V."/>
            <person name="Clum A."/>
            <person name="Steindorff A."/>
            <person name="Ohm R.A."/>
            <person name="Martin F."/>
            <person name="Silar P."/>
            <person name="Natvig D.O."/>
            <person name="Lalanne C."/>
            <person name="Gautier V."/>
            <person name="Ament-Velasquez S.L."/>
            <person name="Kruys A."/>
            <person name="Hutchinson M.I."/>
            <person name="Powell A.J."/>
            <person name="Barry K."/>
            <person name="Miller A.N."/>
            <person name="Grigoriev I.V."/>
            <person name="Debuchy R."/>
            <person name="Gladieux P."/>
            <person name="Hiltunen Thoren M."/>
            <person name="Johannesson H."/>
        </authorList>
    </citation>
    <scope>NUCLEOTIDE SEQUENCE</scope>
    <source>
        <strain evidence="4">CBS 990.96</strain>
    </source>
</reference>
<evidence type="ECO:0000256" key="2">
    <source>
        <dbReference type="SAM" id="SignalP"/>
    </source>
</evidence>
<organism evidence="4 5">
    <name type="scientific">Podospora fimiseda</name>
    <dbReference type="NCBI Taxonomy" id="252190"/>
    <lineage>
        <taxon>Eukaryota</taxon>
        <taxon>Fungi</taxon>
        <taxon>Dikarya</taxon>
        <taxon>Ascomycota</taxon>
        <taxon>Pezizomycotina</taxon>
        <taxon>Sordariomycetes</taxon>
        <taxon>Sordariomycetidae</taxon>
        <taxon>Sordariales</taxon>
        <taxon>Podosporaceae</taxon>
        <taxon>Podospora</taxon>
    </lineage>
</organism>
<dbReference type="EMBL" id="MU865478">
    <property type="protein sequence ID" value="KAK4222340.1"/>
    <property type="molecule type" value="Genomic_DNA"/>
</dbReference>
<dbReference type="AlphaFoldDB" id="A0AAN7BGP2"/>
<gene>
    <name evidence="4" type="ORF">QBC38DRAFT_490182</name>
</gene>
<proteinExistence type="predicted"/>
<reference evidence="4" key="2">
    <citation type="submission" date="2023-05" db="EMBL/GenBank/DDBJ databases">
        <authorList>
            <consortium name="Lawrence Berkeley National Laboratory"/>
            <person name="Steindorff A."/>
            <person name="Hensen N."/>
            <person name="Bonometti L."/>
            <person name="Westerberg I."/>
            <person name="Brannstrom I.O."/>
            <person name="Guillou S."/>
            <person name="Cros-Aarteil S."/>
            <person name="Calhoun S."/>
            <person name="Haridas S."/>
            <person name="Kuo A."/>
            <person name="Mondo S."/>
            <person name="Pangilinan J."/>
            <person name="Riley R."/>
            <person name="Labutti K."/>
            <person name="Andreopoulos B."/>
            <person name="Lipzen A."/>
            <person name="Chen C."/>
            <person name="Yanf M."/>
            <person name="Daum C."/>
            <person name="Ng V."/>
            <person name="Clum A."/>
            <person name="Ohm R."/>
            <person name="Martin F."/>
            <person name="Silar P."/>
            <person name="Natvig D."/>
            <person name="Lalanne C."/>
            <person name="Gautier V."/>
            <person name="Ament-Velasquez S.L."/>
            <person name="Kruys A."/>
            <person name="Hutchinson M.I."/>
            <person name="Powell A.J."/>
            <person name="Barry K."/>
            <person name="Miller A.N."/>
            <person name="Grigoriev I.V."/>
            <person name="Debuchy R."/>
            <person name="Gladieux P."/>
            <person name="Thoren M.H."/>
            <person name="Johannesson H."/>
        </authorList>
    </citation>
    <scope>NUCLEOTIDE SEQUENCE</scope>
    <source>
        <strain evidence="4">CBS 990.96</strain>
    </source>
</reference>
<name>A0AAN7BGP2_9PEZI</name>
<dbReference type="Gene3D" id="1.20.120.1020">
    <property type="entry name" value="Prion-inhibition and propagation, HeLo domain"/>
    <property type="match status" value="1"/>
</dbReference>
<feature type="signal peptide" evidence="2">
    <location>
        <begin position="1"/>
        <end position="24"/>
    </location>
</feature>
<sequence>MAEAVGAAASVITLLGLFKGCIDAFELVKAAKNQEKDVEKFDLKLALEQCRLKSWGKSMGLLRDREKGDSKQEQRSLLDHFEDRALVQQALQQISDLLTDSTHMSRRYGGQKVELSSLDLELQTPSVVSKLAVAFKRMKSSSVEGTPNETAGLRRKTIWVLRDRKKYAELIEEVRTLVNAVQDITNGLVSSQQQQQLVISQLNNIGDLKTLEMITEVCQVDHPALSDAASVRAEVVSMTTARREDIAHWIDDTEMMEVETGDSEPWELTVAREQYLKLLTGRRPKQRHIERLRTLQSALKYDIFEEDEDEEVTEDNLEAPEKPPNPPDEARVVEWFACPFYVNNPDKYREVDSCGNAGWTSIYGLQYHLHQFHSDFNRCSRCKQLFDSSTEHLAHMVKDSCEFNSIGDTSREMMDMNQAVKVRHLSEDLPEKGQWAEIYRAIFPTAPLPTSSLVNTAPT</sequence>
<evidence type="ECO:0000259" key="3">
    <source>
        <dbReference type="Pfam" id="PF14479"/>
    </source>
</evidence>
<protein>
    <submittedName>
        <fullName evidence="4">Prion-inhibition and propagation-domain-containing protein</fullName>
    </submittedName>
</protein>
<dbReference type="PANTHER" id="PTHR38166:SF1">
    <property type="entry name" value="C2H2-TYPE DOMAIN-CONTAINING PROTEIN"/>
    <property type="match status" value="1"/>
</dbReference>
<keyword evidence="2" id="KW-0732">Signal</keyword>
<feature type="region of interest" description="Disordered" evidence="1">
    <location>
        <begin position="307"/>
        <end position="328"/>
    </location>
</feature>
<dbReference type="InterPro" id="IPR038305">
    <property type="entry name" value="HeLo_sf"/>
</dbReference>
<evidence type="ECO:0000256" key="1">
    <source>
        <dbReference type="SAM" id="MobiDB-lite"/>
    </source>
</evidence>
<evidence type="ECO:0000313" key="5">
    <source>
        <dbReference type="Proteomes" id="UP001301958"/>
    </source>
</evidence>
<accession>A0AAN7BGP2</accession>
<feature type="chain" id="PRO_5043039273" evidence="2">
    <location>
        <begin position="25"/>
        <end position="459"/>
    </location>
</feature>
<keyword evidence="4" id="KW-0034">Amyloid</keyword>
<feature type="domain" description="Prion-inhibition and propagation HeLo" evidence="3">
    <location>
        <begin position="6"/>
        <end position="213"/>
    </location>
</feature>
<comment type="caution">
    <text evidence="4">The sequence shown here is derived from an EMBL/GenBank/DDBJ whole genome shotgun (WGS) entry which is preliminary data.</text>
</comment>
<dbReference type="PANTHER" id="PTHR38166">
    <property type="entry name" value="C2H2-TYPE DOMAIN-CONTAINING PROTEIN-RELATED"/>
    <property type="match status" value="1"/>
</dbReference>
<dbReference type="Proteomes" id="UP001301958">
    <property type="component" value="Unassembled WGS sequence"/>
</dbReference>
<evidence type="ECO:0000313" key="4">
    <source>
        <dbReference type="EMBL" id="KAK4222340.1"/>
    </source>
</evidence>